<evidence type="ECO:0000313" key="4">
    <source>
        <dbReference type="EMBL" id="PWN34561.1"/>
    </source>
</evidence>
<accession>A0A316VEY1</accession>
<dbReference type="GO" id="GO:0050664">
    <property type="term" value="F:oxidoreductase activity, acting on NAD(P)H, oxygen as acceptor"/>
    <property type="evidence" value="ECO:0007669"/>
    <property type="project" value="TreeGrafter"/>
</dbReference>
<dbReference type="SUPFAM" id="SSF51735">
    <property type="entry name" value="NAD(P)-binding Rossmann-fold domains"/>
    <property type="match status" value="1"/>
</dbReference>
<keyword evidence="5" id="KW-1185">Reference proteome</keyword>
<dbReference type="EMBL" id="KZ819603">
    <property type="protein sequence ID" value="PWN34561.1"/>
    <property type="molecule type" value="Genomic_DNA"/>
</dbReference>
<dbReference type="Gene3D" id="3.40.50.720">
    <property type="entry name" value="NAD(P)-binding Rossmann-like Domain"/>
    <property type="match status" value="1"/>
</dbReference>
<evidence type="ECO:0000313" key="5">
    <source>
        <dbReference type="Proteomes" id="UP000245771"/>
    </source>
</evidence>
<dbReference type="InterPro" id="IPR002347">
    <property type="entry name" value="SDR_fam"/>
</dbReference>
<proteinExistence type="inferred from homology"/>
<reference evidence="4 5" key="1">
    <citation type="journal article" date="2018" name="Mol. Biol. Evol.">
        <title>Broad Genomic Sampling Reveals a Smut Pathogenic Ancestry of the Fungal Clade Ustilaginomycotina.</title>
        <authorList>
            <person name="Kijpornyongpan T."/>
            <person name="Mondo S.J."/>
            <person name="Barry K."/>
            <person name="Sandor L."/>
            <person name="Lee J."/>
            <person name="Lipzen A."/>
            <person name="Pangilinan J."/>
            <person name="LaButti K."/>
            <person name="Hainaut M."/>
            <person name="Henrissat B."/>
            <person name="Grigoriev I.V."/>
            <person name="Spatafora J.W."/>
            <person name="Aime M.C."/>
        </authorList>
    </citation>
    <scope>NUCLEOTIDE SEQUENCE [LARGE SCALE GENOMIC DNA]</scope>
    <source>
        <strain evidence="4 5">MCA 3882</strain>
    </source>
</reference>
<dbReference type="OrthoDB" id="1669814at2759"/>
<organism evidence="4 5">
    <name type="scientific">Meira miltonrushii</name>
    <dbReference type="NCBI Taxonomy" id="1280837"/>
    <lineage>
        <taxon>Eukaryota</taxon>
        <taxon>Fungi</taxon>
        <taxon>Dikarya</taxon>
        <taxon>Basidiomycota</taxon>
        <taxon>Ustilaginomycotina</taxon>
        <taxon>Exobasidiomycetes</taxon>
        <taxon>Exobasidiales</taxon>
        <taxon>Brachybasidiaceae</taxon>
        <taxon>Meira</taxon>
    </lineage>
</organism>
<dbReference type="Pfam" id="PF13561">
    <property type="entry name" value="adh_short_C2"/>
    <property type="match status" value="1"/>
</dbReference>
<protein>
    <submittedName>
        <fullName evidence="4">Short chain dehydrogenase</fullName>
    </submittedName>
</protein>
<dbReference type="InParanoid" id="A0A316VEY1"/>
<dbReference type="InterPro" id="IPR036291">
    <property type="entry name" value="NAD(P)-bd_dom_sf"/>
</dbReference>
<dbReference type="FunFam" id="3.40.50.720:FF:000245">
    <property type="entry name" value="Short chain dehydrogenase, putative"/>
    <property type="match status" value="1"/>
</dbReference>
<dbReference type="GO" id="GO:0016616">
    <property type="term" value="F:oxidoreductase activity, acting on the CH-OH group of donors, NAD or NADP as acceptor"/>
    <property type="evidence" value="ECO:0007669"/>
    <property type="project" value="UniProtKB-ARBA"/>
</dbReference>
<dbReference type="AlphaFoldDB" id="A0A316VEY1"/>
<feature type="region of interest" description="Disordered" evidence="3">
    <location>
        <begin position="1"/>
        <end position="39"/>
    </location>
</feature>
<dbReference type="Proteomes" id="UP000245771">
    <property type="component" value="Unassembled WGS sequence"/>
</dbReference>
<dbReference type="PANTHER" id="PTHR43008">
    <property type="entry name" value="BENZIL REDUCTASE"/>
    <property type="match status" value="1"/>
</dbReference>
<dbReference type="STRING" id="1280837.A0A316VEY1"/>
<dbReference type="PRINTS" id="PR00081">
    <property type="entry name" value="GDHRDH"/>
</dbReference>
<evidence type="ECO:0000256" key="1">
    <source>
        <dbReference type="ARBA" id="ARBA00006484"/>
    </source>
</evidence>
<dbReference type="GeneID" id="37023956"/>
<evidence type="ECO:0000256" key="2">
    <source>
        <dbReference type="ARBA" id="ARBA00023002"/>
    </source>
</evidence>
<evidence type="ECO:0000256" key="3">
    <source>
        <dbReference type="SAM" id="MobiDB-lite"/>
    </source>
</evidence>
<name>A0A316VEY1_9BASI</name>
<comment type="similarity">
    <text evidence="1">Belongs to the short-chain dehydrogenases/reductases (SDR) family.</text>
</comment>
<feature type="compositionally biased region" description="Polar residues" evidence="3">
    <location>
        <begin position="26"/>
        <end position="35"/>
    </location>
</feature>
<gene>
    <name evidence="4" type="ORF">FA14DRAFT_31729</name>
</gene>
<sequence>MPPPNFAISTNMAPTALPEQRPFVPSNANTNQYGGTRTPPRETVVQELHEEPEVPNLFSLSHGAIIVTGGARGLGITIAAACVESGADVFCCDILPEPSQKEWKALQEKGKRFSASIHYKQLDICNEQDVESSFQEFAKQSSRPIVGIAHCAGVMDEQPALDYDMKAFNRVMRINVDGTMNVAKSAAHIMKETGQGGSILLIASISGSITNRGITTTAYSSSKAACLQMCRSLAVEWGQYGIRVNTLSPGYIRTAMTNLLLADKQALLRRWEDDNPLKRIGNPSELKGPAVYLLSNASTFMNGADLKIDGGHCAW</sequence>
<dbReference type="RefSeq" id="XP_025354863.1">
    <property type="nucleotide sequence ID" value="XM_025502175.1"/>
</dbReference>
<dbReference type="PANTHER" id="PTHR43008:SF9">
    <property type="entry name" value="OXIDOREDUCTASE"/>
    <property type="match status" value="1"/>
</dbReference>
<keyword evidence="2" id="KW-0560">Oxidoreductase</keyword>